<dbReference type="Gene3D" id="3.30.1540.10">
    <property type="entry name" value="formyl-coa transferase, domain 3"/>
    <property type="match status" value="1"/>
</dbReference>
<dbReference type="PANTHER" id="PTHR48207">
    <property type="entry name" value="SUCCINATE--HYDROXYMETHYLGLUTARATE COA-TRANSFERASE"/>
    <property type="match status" value="1"/>
</dbReference>
<dbReference type="GO" id="GO:0008410">
    <property type="term" value="F:CoA-transferase activity"/>
    <property type="evidence" value="ECO:0007669"/>
    <property type="project" value="TreeGrafter"/>
</dbReference>
<keyword evidence="3" id="KW-1185">Reference proteome</keyword>
<dbReference type="InterPro" id="IPR050483">
    <property type="entry name" value="CoA-transferase_III_domain"/>
</dbReference>
<accession>A0A841H0U9</accession>
<proteinExistence type="predicted"/>
<organism evidence="2 3">
    <name type="scientific">Longimicrobium terrae</name>
    <dbReference type="NCBI Taxonomy" id="1639882"/>
    <lineage>
        <taxon>Bacteria</taxon>
        <taxon>Pseudomonadati</taxon>
        <taxon>Gemmatimonadota</taxon>
        <taxon>Longimicrobiia</taxon>
        <taxon>Longimicrobiales</taxon>
        <taxon>Longimicrobiaceae</taxon>
        <taxon>Longimicrobium</taxon>
    </lineage>
</organism>
<evidence type="ECO:0000313" key="2">
    <source>
        <dbReference type="EMBL" id="MBB6071715.1"/>
    </source>
</evidence>
<dbReference type="InterPro" id="IPR003673">
    <property type="entry name" value="CoA-Trfase_fam_III"/>
</dbReference>
<sequence length="406" mass="42765">MSPNPEARGPLAGIRVLDLSRVLAGPLCTMTLGDLGADVLKIERPGTGDDTRTWGPPWSPGTGGRESAYYLCVNRNKRSAAVDLKTQDGRDLVRRLARDADVLVENYAPGTLDGWGLGFDALAADNPGLVYCSITGYGSDGPEPGRPGYDFAVQARSGWMSITGEPDGAPTKAGIALVDVLTGQNAAIAILAALREREISGRGQRVEVALYDSAMAGLVNVAQAALVTGNEPRRWGNAHATIVPYQTFAAADRPVAVAVGNDAQWRRLCGVLGADDLRDDERFATNPGRVEHRELLVPLLAARFRTADAAAWLGAMEDAGVPCAPVQTVGEALRDPVLLERDGLWQMEGATFGAVPTVASPLRLDRTPASPRLPAPALGQHTAEVVADGWAPRPGPHPESASDALP</sequence>
<name>A0A841H0U9_9BACT</name>
<dbReference type="PANTHER" id="PTHR48207:SF3">
    <property type="entry name" value="SUCCINATE--HYDROXYMETHYLGLUTARATE COA-TRANSFERASE"/>
    <property type="match status" value="1"/>
</dbReference>
<dbReference type="Gene3D" id="3.40.50.10540">
    <property type="entry name" value="Crotonobetainyl-coa:carnitine coa-transferase, domain 1"/>
    <property type="match status" value="1"/>
</dbReference>
<gene>
    <name evidence="2" type="ORF">HNQ61_003354</name>
</gene>
<comment type="caution">
    <text evidence="2">The sequence shown here is derived from an EMBL/GenBank/DDBJ whole genome shotgun (WGS) entry which is preliminary data.</text>
</comment>
<reference evidence="2 3" key="1">
    <citation type="submission" date="2020-08" db="EMBL/GenBank/DDBJ databases">
        <title>Genomic Encyclopedia of Type Strains, Phase IV (KMG-IV): sequencing the most valuable type-strain genomes for metagenomic binning, comparative biology and taxonomic classification.</title>
        <authorList>
            <person name="Goeker M."/>
        </authorList>
    </citation>
    <scope>NUCLEOTIDE SEQUENCE [LARGE SCALE GENOMIC DNA]</scope>
    <source>
        <strain evidence="2 3">DSM 29007</strain>
    </source>
</reference>
<dbReference type="Pfam" id="PF02515">
    <property type="entry name" value="CoA_transf_3"/>
    <property type="match status" value="1"/>
</dbReference>
<protein>
    <submittedName>
        <fullName evidence="2">Crotonobetainyl-CoA:carnitine CoA-transferase CaiB-like acyl-CoA transferase</fullName>
    </submittedName>
</protein>
<dbReference type="InterPro" id="IPR023606">
    <property type="entry name" value="CoA-Trfase_III_dom_1_sf"/>
</dbReference>
<dbReference type="SUPFAM" id="SSF89796">
    <property type="entry name" value="CoA-transferase family III (CaiB/BaiF)"/>
    <property type="match status" value="1"/>
</dbReference>
<keyword evidence="1 2" id="KW-0808">Transferase</keyword>
<dbReference type="EMBL" id="JACHIA010000010">
    <property type="protein sequence ID" value="MBB6071715.1"/>
    <property type="molecule type" value="Genomic_DNA"/>
</dbReference>
<evidence type="ECO:0000313" key="3">
    <source>
        <dbReference type="Proteomes" id="UP000582837"/>
    </source>
</evidence>
<evidence type="ECO:0000256" key="1">
    <source>
        <dbReference type="ARBA" id="ARBA00022679"/>
    </source>
</evidence>
<dbReference type="Proteomes" id="UP000582837">
    <property type="component" value="Unassembled WGS sequence"/>
</dbReference>
<dbReference type="InterPro" id="IPR044855">
    <property type="entry name" value="CoA-Trfase_III_dom3_sf"/>
</dbReference>
<dbReference type="AlphaFoldDB" id="A0A841H0U9"/>
<dbReference type="RefSeq" id="WP_170032427.1">
    <property type="nucleotide sequence ID" value="NZ_JABDTL010000001.1"/>
</dbReference>